<organism evidence="4 5">
    <name type="scientific">Saccharomycodes ludwigii</name>
    <dbReference type="NCBI Taxonomy" id="36035"/>
    <lineage>
        <taxon>Eukaryota</taxon>
        <taxon>Fungi</taxon>
        <taxon>Dikarya</taxon>
        <taxon>Ascomycota</taxon>
        <taxon>Saccharomycotina</taxon>
        <taxon>Saccharomycetes</taxon>
        <taxon>Saccharomycodales</taxon>
        <taxon>Saccharomycodaceae</taxon>
        <taxon>Saccharomycodes</taxon>
    </lineage>
</organism>
<accession>A0A376B549</accession>
<dbReference type="EMBL" id="UFAJ01000211">
    <property type="protein sequence ID" value="SSD59817.1"/>
    <property type="molecule type" value="Genomic_DNA"/>
</dbReference>
<feature type="region of interest" description="Disordered" evidence="3">
    <location>
        <begin position="1"/>
        <end position="61"/>
    </location>
</feature>
<feature type="compositionally biased region" description="Basic and acidic residues" evidence="3">
    <location>
        <begin position="14"/>
        <end position="23"/>
    </location>
</feature>
<sequence length="433" mass="50084">MLKLYSKKNNNGNNKDKQIHSKLENTTSNTIEENENISNNIKNSSYSSTEPDKTDEFHDTVVKTPKDLAQKILKLDRTSNNDTTNNDTNYTPFFLKERKKQLILPHVPGNANIPNKDVQIEGLFAGPKPLFLGKSSIISDDKDLTPNYHTITDFFTTLEKIGEEDNDANNNNSTHNSTDIGEVINAYRNKKKNSRKPIIPWEASISGLIYNDKPFRTIPKSLISKLKPFKLINLEKKNTKDSLYKDNGTVKFKVHNSFVNDEVEMVNLFDITDDFSDDRSNSKSDAKKNGPFSKSTLITDANLAKEWYYREKMRYAEDYKFIKADQYVFKTYVTKLNKFLAKEFYKQTKLTINNQFRDHLLPLYIYVDKSICSKNRFQSYLRKKIIDNIEPILDTVCASYEDRKQAEAFHARVMIKVNAITKELSIYLPSVSY</sequence>
<dbReference type="VEuPathDB" id="FungiDB:SCODWIG_01578"/>
<name>A0A376B549_9ASCO</name>
<evidence type="ECO:0000256" key="2">
    <source>
        <dbReference type="ARBA" id="ARBA00023128"/>
    </source>
</evidence>
<feature type="compositionally biased region" description="Basic and acidic residues" evidence="3">
    <location>
        <begin position="50"/>
        <end position="61"/>
    </location>
</feature>
<protein>
    <submittedName>
        <fullName evidence="4">Uncharacterized protein</fullName>
    </submittedName>
</protein>
<evidence type="ECO:0000256" key="1">
    <source>
        <dbReference type="ARBA" id="ARBA00004173"/>
    </source>
</evidence>
<keyword evidence="5" id="KW-1185">Reference proteome</keyword>
<evidence type="ECO:0000313" key="5">
    <source>
        <dbReference type="Proteomes" id="UP000262825"/>
    </source>
</evidence>
<evidence type="ECO:0000313" key="4">
    <source>
        <dbReference type="EMBL" id="SSD59817.1"/>
    </source>
</evidence>
<proteinExistence type="predicted"/>
<dbReference type="AlphaFoldDB" id="A0A376B549"/>
<feature type="compositionally biased region" description="Low complexity" evidence="3">
    <location>
        <begin position="24"/>
        <end position="49"/>
    </location>
</feature>
<dbReference type="Proteomes" id="UP000262825">
    <property type="component" value="Unassembled WGS sequence"/>
</dbReference>
<dbReference type="InterPro" id="IPR014804">
    <property type="entry name" value="Pet20-like"/>
</dbReference>
<reference evidence="5" key="1">
    <citation type="submission" date="2018-06" db="EMBL/GenBank/DDBJ databases">
        <authorList>
            <person name="Guldener U."/>
        </authorList>
    </citation>
    <scope>NUCLEOTIDE SEQUENCE [LARGE SCALE GENOMIC DNA]</scope>
    <source>
        <strain evidence="5">UTAD17</strain>
    </source>
</reference>
<dbReference type="Pfam" id="PF08692">
    <property type="entry name" value="Pet20"/>
    <property type="match status" value="1"/>
</dbReference>
<keyword evidence="2" id="KW-0496">Mitochondrion</keyword>
<dbReference type="GO" id="GO:0005739">
    <property type="term" value="C:mitochondrion"/>
    <property type="evidence" value="ECO:0007669"/>
    <property type="project" value="UniProtKB-SubCell"/>
</dbReference>
<gene>
    <name evidence="4" type="ORF">SCODWIG_01578</name>
</gene>
<evidence type="ECO:0000256" key="3">
    <source>
        <dbReference type="SAM" id="MobiDB-lite"/>
    </source>
</evidence>
<comment type="subcellular location">
    <subcellularLocation>
        <location evidence="1">Mitochondrion</location>
    </subcellularLocation>
</comment>